<feature type="transmembrane region" description="Helical" evidence="8">
    <location>
        <begin position="178"/>
        <end position="200"/>
    </location>
</feature>
<keyword evidence="11" id="KW-1185">Reference proteome</keyword>
<accession>A0A3M7QHU7</accession>
<comment type="similarity">
    <text evidence="2 7">Belongs to the EMP24/GP25L family.</text>
</comment>
<evidence type="ECO:0000256" key="2">
    <source>
        <dbReference type="ARBA" id="ARBA00007104"/>
    </source>
</evidence>
<evidence type="ECO:0000313" key="10">
    <source>
        <dbReference type="EMBL" id="RNA10611.1"/>
    </source>
</evidence>
<proteinExistence type="inferred from homology"/>
<keyword evidence="4" id="KW-0732">Signal</keyword>
<evidence type="ECO:0000256" key="5">
    <source>
        <dbReference type="ARBA" id="ARBA00022989"/>
    </source>
</evidence>
<comment type="subcellular location">
    <subcellularLocation>
        <location evidence="1 7">Membrane</location>
        <topology evidence="1 7">Single-pass type I membrane protein</topology>
    </subcellularLocation>
</comment>
<dbReference type="PROSITE" id="PS50866">
    <property type="entry name" value="GOLD"/>
    <property type="match status" value="1"/>
</dbReference>
<dbReference type="PROSITE" id="PS51257">
    <property type="entry name" value="PROKAR_LIPOPROTEIN"/>
    <property type="match status" value="1"/>
</dbReference>
<evidence type="ECO:0000256" key="7">
    <source>
        <dbReference type="RuleBase" id="RU003827"/>
    </source>
</evidence>
<dbReference type="InterPro" id="IPR009038">
    <property type="entry name" value="GOLD_dom"/>
</dbReference>
<dbReference type="EMBL" id="REGN01006152">
    <property type="protein sequence ID" value="RNA10611.1"/>
    <property type="molecule type" value="Genomic_DNA"/>
</dbReference>
<dbReference type="SMART" id="SM01190">
    <property type="entry name" value="EMP24_GP25L"/>
    <property type="match status" value="1"/>
</dbReference>
<dbReference type="PANTHER" id="PTHR22811">
    <property type="entry name" value="TRANSMEMBRANE EMP24 DOMAIN-CONTAINING PROTEIN"/>
    <property type="match status" value="1"/>
</dbReference>
<evidence type="ECO:0000256" key="6">
    <source>
        <dbReference type="ARBA" id="ARBA00023136"/>
    </source>
</evidence>
<sequence>MKQLNQLGVLVTLFACLSSIHSLMFYLPSNLKKCLKEEIHKNVLVKGEYELTEIPGHETKMEVLDSKNHILYNKDNAVKGKFAFTTDEYDVFQICFETKILSQVRAPSGLAKEVRLNIKYGTEAKDYENLAKAEKLKPLEIELRRLEDLSQDIVNDFTYMKDREQEMRDTNESTNSKVLYFSIFSMCCLLGLAVWQVLYLRRYFKSKKLIE</sequence>
<organism evidence="10 11">
    <name type="scientific">Brachionus plicatilis</name>
    <name type="common">Marine rotifer</name>
    <name type="synonym">Brachionus muelleri</name>
    <dbReference type="NCBI Taxonomy" id="10195"/>
    <lineage>
        <taxon>Eukaryota</taxon>
        <taxon>Metazoa</taxon>
        <taxon>Spiralia</taxon>
        <taxon>Gnathifera</taxon>
        <taxon>Rotifera</taxon>
        <taxon>Eurotatoria</taxon>
        <taxon>Monogononta</taxon>
        <taxon>Pseudotrocha</taxon>
        <taxon>Ploima</taxon>
        <taxon>Brachionidae</taxon>
        <taxon>Brachionus</taxon>
    </lineage>
</organism>
<keyword evidence="6 8" id="KW-0472">Membrane</keyword>
<gene>
    <name evidence="10" type="ORF">BpHYR1_024416</name>
</gene>
<dbReference type="Pfam" id="PF01105">
    <property type="entry name" value="EMP24_GP25L"/>
    <property type="match status" value="1"/>
</dbReference>
<evidence type="ECO:0000256" key="3">
    <source>
        <dbReference type="ARBA" id="ARBA00022692"/>
    </source>
</evidence>
<dbReference type="GO" id="GO:0016020">
    <property type="term" value="C:membrane"/>
    <property type="evidence" value="ECO:0007669"/>
    <property type="project" value="UniProtKB-SubCell"/>
</dbReference>
<protein>
    <submittedName>
        <fullName evidence="10">Transmembrane emp24 domain-containing 10</fullName>
    </submittedName>
</protein>
<keyword evidence="5 8" id="KW-1133">Transmembrane helix</keyword>
<evidence type="ECO:0000259" key="9">
    <source>
        <dbReference type="PROSITE" id="PS50866"/>
    </source>
</evidence>
<reference evidence="10 11" key="1">
    <citation type="journal article" date="2018" name="Sci. Rep.">
        <title>Genomic signatures of local adaptation to the degree of environmental predictability in rotifers.</title>
        <authorList>
            <person name="Franch-Gras L."/>
            <person name="Hahn C."/>
            <person name="Garcia-Roger E.M."/>
            <person name="Carmona M.J."/>
            <person name="Serra M."/>
            <person name="Gomez A."/>
        </authorList>
    </citation>
    <scope>NUCLEOTIDE SEQUENCE [LARGE SCALE GENOMIC DNA]</scope>
    <source>
        <strain evidence="10">HYR1</strain>
    </source>
</reference>
<evidence type="ECO:0000256" key="8">
    <source>
        <dbReference type="SAM" id="Phobius"/>
    </source>
</evidence>
<evidence type="ECO:0000256" key="4">
    <source>
        <dbReference type="ARBA" id="ARBA00022729"/>
    </source>
</evidence>
<name>A0A3M7QHU7_BRAPC</name>
<keyword evidence="3 7" id="KW-0812">Transmembrane</keyword>
<dbReference type="InterPro" id="IPR015720">
    <property type="entry name" value="Emp24-like"/>
</dbReference>
<comment type="caution">
    <text evidence="10">The sequence shown here is derived from an EMBL/GenBank/DDBJ whole genome shotgun (WGS) entry which is preliminary data.</text>
</comment>
<dbReference type="STRING" id="10195.A0A3M7QHU7"/>
<dbReference type="OrthoDB" id="759142at2759"/>
<evidence type="ECO:0000313" key="11">
    <source>
        <dbReference type="Proteomes" id="UP000276133"/>
    </source>
</evidence>
<dbReference type="Proteomes" id="UP000276133">
    <property type="component" value="Unassembled WGS sequence"/>
</dbReference>
<feature type="domain" description="GOLD" evidence="9">
    <location>
        <begin position="32"/>
        <end position="120"/>
    </location>
</feature>
<evidence type="ECO:0000256" key="1">
    <source>
        <dbReference type="ARBA" id="ARBA00004479"/>
    </source>
</evidence>
<dbReference type="AlphaFoldDB" id="A0A3M7QHU7"/>